<keyword evidence="1" id="KW-0433">Leucine-rich repeat</keyword>
<dbReference type="InterPro" id="IPR025875">
    <property type="entry name" value="Leu-rich_rpt_4"/>
</dbReference>
<gene>
    <name evidence="3" type="ORF">FWILDA_LOCUS19049</name>
</gene>
<name>A0A9W4TBP0_9GLOM</name>
<dbReference type="SMART" id="SM00367">
    <property type="entry name" value="LRR_CC"/>
    <property type="match status" value="3"/>
</dbReference>
<keyword evidence="2" id="KW-0677">Repeat</keyword>
<dbReference type="AlphaFoldDB" id="A0A9W4TBP0"/>
<dbReference type="InterPro" id="IPR032675">
    <property type="entry name" value="LRR_dom_sf"/>
</dbReference>
<dbReference type="Gene3D" id="3.80.10.10">
    <property type="entry name" value="Ribonuclease Inhibitor"/>
    <property type="match status" value="1"/>
</dbReference>
<dbReference type="PANTHER" id="PTHR13318">
    <property type="entry name" value="PARTNER OF PAIRED, ISOFORM B-RELATED"/>
    <property type="match status" value="1"/>
</dbReference>
<organism evidence="3 4">
    <name type="scientific">Funneliformis geosporum</name>
    <dbReference type="NCBI Taxonomy" id="1117311"/>
    <lineage>
        <taxon>Eukaryota</taxon>
        <taxon>Fungi</taxon>
        <taxon>Fungi incertae sedis</taxon>
        <taxon>Mucoromycota</taxon>
        <taxon>Glomeromycotina</taxon>
        <taxon>Glomeromycetes</taxon>
        <taxon>Glomerales</taxon>
        <taxon>Glomeraceae</taxon>
        <taxon>Funneliformis</taxon>
    </lineage>
</organism>
<accession>A0A9W4TBP0</accession>
<dbReference type="SUPFAM" id="SSF52047">
    <property type="entry name" value="RNI-like"/>
    <property type="match status" value="1"/>
</dbReference>
<proteinExistence type="predicted"/>
<evidence type="ECO:0000256" key="1">
    <source>
        <dbReference type="ARBA" id="ARBA00022614"/>
    </source>
</evidence>
<keyword evidence="4" id="KW-1185">Reference proteome</keyword>
<dbReference type="Proteomes" id="UP001153678">
    <property type="component" value="Unassembled WGS sequence"/>
</dbReference>
<feature type="non-terminal residue" evidence="3">
    <location>
        <position position="1"/>
    </location>
</feature>
<comment type="caution">
    <text evidence="3">The sequence shown here is derived from an EMBL/GenBank/DDBJ whole genome shotgun (WGS) entry which is preliminary data.</text>
</comment>
<evidence type="ECO:0000256" key="2">
    <source>
        <dbReference type="ARBA" id="ARBA00022737"/>
    </source>
</evidence>
<dbReference type="GO" id="GO:0031146">
    <property type="term" value="P:SCF-dependent proteasomal ubiquitin-dependent protein catabolic process"/>
    <property type="evidence" value="ECO:0007669"/>
    <property type="project" value="TreeGrafter"/>
</dbReference>
<dbReference type="InterPro" id="IPR006553">
    <property type="entry name" value="Leu-rich_rpt_Cys-con_subtyp"/>
</dbReference>
<reference evidence="3" key="1">
    <citation type="submission" date="2022-08" db="EMBL/GenBank/DDBJ databases">
        <authorList>
            <person name="Kallberg Y."/>
            <person name="Tangrot J."/>
            <person name="Rosling A."/>
        </authorList>
    </citation>
    <scope>NUCLEOTIDE SEQUENCE</scope>
    <source>
        <strain evidence="3">Wild A</strain>
    </source>
</reference>
<sequence>VGFSSKALELIADLYTNLKYLNLCDDRSGGFRGFRAREIDDECLTAIADSCHKLEYLNISNRTEFSEIAICNVIRSCPRLQRLNLSYCKITDITIEEIAKPILNLKYLNLKGCFKISKEVIDQLNPNTHVENYQDPNDIC</sequence>
<protein>
    <submittedName>
        <fullName evidence="3">7435_t:CDS:1</fullName>
    </submittedName>
</protein>
<evidence type="ECO:0000313" key="3">
    <source>
        <dbReference type="EMBL" id="CAI2199389.1"/>
    </source>
</evidence>
<dbReference type="OrthoDB" id="550575at2759"/>
<dbReference type="Pfam" id="PF12799">
    <property type="entry name" value="LRR_4"/>
    <property type="match status" value="1"/>
</dbReference>
<feature type="non-terminal residue" evidence="3">
    <location>
        <position position="140"/>
    </location>
</feature>
<evidence type="ECO:0000313" key="4">
    <source>
        <dbReference type="Proteomes" id="UP001153678"/>
    </source>
</evidence>
<dbReference type="GO" id="GO:0019005">
    <property type="term" value="C:SCF ubiquitin ligase complex"/>
    <property type="evidence" value="ECO:0007669"/>
    <property type="project" value="TreeGrafter"/>
</dbReference>
<dbReference type="EMBL" id="CAMKVN010021172">
    <property type="protein sequence ID" value="CAI2199389.1"/>
    <property type="molecule type" value="Genomic_DNA"/>
</dbReference>